<feature type="transmembrane region" description="Helical" evidence="6">
    <location>
        <begin position="290"/>
        <end position="318"/>
    </location>
</feature>
<dbReference type="InterPro" id="IPR027469">
    <property type="entry name" value="Cation_efflux_TMD_sf"/>
</dbReference>
<dbReference type="EMBL" id="CAUYUJ010016019">
    <property type="protein sequence ID" value="CAK0860892.1"/>
    <property type="molecule type" value="Genomic_DNA"/>
</dbReference>
<keyword evidence="2 6" id="KW-0812">Transmembrane</keyword>
<proteinExistence type="predicted"/>
<evidence type="ECO:0000313" key="8">
    <source>
        <dbReference type="Proteomes" id="UP001189429"/>
    </source>
</evidence>
<feature type="transmembrane region" description="Helical" evidence="6">
    <location>
        <begin position="330"/>
        <end position="348"/>
    </location>
</feature>
<feature type="non-terminal residue" evidence="7">
    <location>
        <position position="383"/>
    </location>
</feature>
<keyword evidence="4 6" id="KW-0472">Membrane</keyword>
<sequence length="383" mass="40821">MMLPLALPLLSHDANMKPLFPQPLVMTTTRGEPAGITSTGNGTDRLTLHIPHNPKKLCMMLHAMFCRLKWPPLLMRPLRPPANVALSLPSGAPGNAGLNSYVSHFECMLQLLVFHVAFLVFMGLCFLVGGLLGVQVHGAIMMSVFLFKVDADFVIGADGRESVVRNAMLRAGAAAHWTELRDRCPVLFKMLPLGMPADARSGRARTPAGGRQASYSLSSSLLAEQGESQPLLGSPHDAHGRSHGSGCTSHAHQPGMCHGFEARPIGKWKVVHNDGDLILGSSEERKRRAFMVLGASTAVSLVVTVAELLLGFMVGSLALYSDGAHQLSDVFFYAGLLGARTVGVQGGLRGLFVRLPPRASAGCSRGLAAAVLHHRPGGLRGDQ</sequence>
<evidence type="ECO:0000256" key="3">
    <source>
        <dbReference type="ARBA" id="ARBA00022989"/>
    </source>
</evidence>
<evidence type="ECO:0000256" key="6">
    <source>
        <dbReference type="SAM" id="Phobius"/>
    </source>
</evidence>
<evidence type="ECO:0000313" key="7">
    <source>
        <dbReference type="EMBL" id="CAK0860892.1"/>
    </source>
</evidence>
<comment type="subcellular location">
    <subcellularLocation>
        <location evidence="1">Membrane</location>
        <topology evidence="1">Multi-pass membrane protein</topology>
    </subcellularLocation>
</comment>
<evidence type="ECO:0000256" key="5">
    <source>
        <dbReference type="SAM" id="MobiDB-lite"/>
    </source>
</evidence>
<accession>A0ABN9UPC3</accession>
<dbReference type="SUPFAM" id="SSF161111">
    <property type="entry name" value="Cation efflux protein transmembrane domain-like"/>
    <property type="match status" value="1"/>
</dbReference>
<comment type="caution">
    <text evidence="7">The sequence shown here is derived from an EMBL/GenBank/DDBJ whole genome shotgun (WGS) entry which is preliminary data.</text>
</comment>
<dbReference type="Proteomes" id="UP001189429">
    <property type="component" value="Unassembled WGS sequence"/>
</dbReference>
<evidence type="ECO:0000256" key="4">
    <source>
        <dbReference type="ARBA" id="ARBA00023136"/>
    </source>
</evidence>
<reference evidence="7" key="1">
    <citation type="submission" date="2023-10" db="EMBL/GenBank/DDBJ databases">
        <authorList>
            <person name="Chen Y."/>
            <person name="Shah S."/>
            <person name="Dougan E. K."/>
            <person name="Thang M."/>
            <person name="Chan C."/>
        </authorList>
    </citation>
    <scope>NUCLEOTIDE SEQUENCE [LARGE SCALE GENOMIC DNA]</scope>
</reference>
<feature type="region of interest" description="Disordered" evidence="5">
    <location>
        <begin position="228"/>
        <end position="252"/>
    </location>
</feature>
<protein>
    <submittedName>
        <fullName evidence="7">Uncharacterized protein</fullName>
    </submittedName>
</protein>
<organism evidence="7 8">
    <name type="scientific">Prorocentrum cordatum</name>
    <dbReference type="NCBI Taxonomy" id="2364126"/>
    <lineage>
        <taxon>Eukaryota</taxon>
        <taxon>Sar</taxon>
        <taxon>Alveolata</taxon>
        <taxon>Dinophyceae</taxon>
        <taxon>Prorocentrales</taxon>
        <taxon>Prorocentraceae</taxon>
        <taxon>Prorocentrum</taxon>
    </lineage>
</organism>
<feature type="transmembrane region" description="Helical" evidence="6">
    <location>
        <begin position="112"/>
        <end position="134"/>
    </location>
</feature>
<evidence type="ECO:0000256" key="2">
    <source>
        <dbReference type="ARBA" id="ARBA00022692"/>
    </source>
</evidence>
<gene>
    <name evidence="7" type="ORF">PCOR1329_LOCUS49722</name>
</gene>
<evidence type="ECO:0000256" key="1">
    <source>
        <dbReference type="ARBA" id="ARBA00004141"/>
    </source>
</evidence>
<keyword evidence="3 6" id="KW-1133">Transmembrane helix</keyword>
<name>A0ABN9UPC3_9DINO</name>
<keyword evidence="8" id="KW-1185">Reference proteome</keyword>